<dbReference type="AlphaFoldDB" id="A0A0E9UR85"/>
<reference evidence="1" key="2">
    <citation type="journal article" date="2015" name="Fish Shellfish Immunol.">
        <title>Early steps in the European eel (Anguilla anguilla)-Vibrio vulnificus interaction in the gills: Role of the RtxA13 toxin.</title>
        <authorList>
            <person name="Callol A."/>
            <person name="Pajuelo D."/>
            <person name="Ebbesson L."/>
            <person name="Teles M."/>
            <person name="MacKenzie S."/>
            <person name="Amaro C."/>
        </authorList>
    </citation>
    <scope>NUCLEOTIDE SEQUENCE</scope>
</reference>
<accession>A0A0E9UR85</accession>
<dbReference type="EMBL" id="GBXM01040198">
    <property type="protein sequence ID" value="JAH68379.1"/>
    <property type="molecule type" value="Transcribed_RNA"/>
</dbReference>
<reference evidence="1" key="1">
    <citation type="submission" date="2014-11" db="EMBL/GenBank/DDBJ databases">
        <authorList>
            <person name="Amaro Gonzalez C."/>
        </authorList>
    </citation>
    <scope>NUCLEOTIDE SEQUENCE</scope>
</reference>
<evidence type="ECO:0000313" key="1">
    <source>
        <dbReference type="EMBL" id="JAH68379.1"/>
    </source>
</evidence>
<organism evidence="1">
    <name type="scientific">Anguilla anguilla</name>
    <name type="common">European freshwater eel</name>
    <name type="synonym">Muraena anguilla</name>
    <dbReference type="NCBI Taxonomy" id="7936"/>
    <lineage>
        <taxon>Eukaryota</taxon>
        <taxon>Metazoa</taxon>
        <taxon>Chordata</taxon>
        <taxon>Craniata</taxon>
        <taxon>Vertebrata</taxon>
        <taxon>Euteleostomi</taxon>
        <taxon>Actinopterygii</taxon>
        <taxon>Neopterygii</taxon>
        <taxon>Teleostei</taxon>
        <taxon>Anguilliformes</taxon>
        <taxon>Anguillidae</taxon>
        <taxon>Anguilla</taxon>
    </lineage>
</organism>
<name>A0A0E9UR85_ANGAN</name>
<sequence>MVTIVMEKLVVMCVCELVCKLTFPLG</sequence>
<proteinExistence type="predicted"/>
<protein>
    <submittedName>
        <fullName evidence="1">Uncharacterized protein</fullName>
    </submittedName>
</protein>